<feature type="repeat" description="TPR" evidence="3">
    <location>
        <begin position="549"/>
        <end position="582"/>
    </location>
</feature>
<dbReference type="SUPFAM" id="SSF48452">
    <property type="entry name" value="TPR-like"/>
    <property type="match status" value="4"/>
</dbReference>
<feature type="repeat" description="TPR" evidence="3">
    <location>
        <begin position="717"/>
        <end position="750"/>
    </location>
</feature>
<feature type="repeat" description="TPR" evidence="3">
    <location>
        <begin position="428"/>
        <end position="461"/>
    </location>
</feature>
<proteinExistence type="predicted"/>
<evidence type="ECO:0000256" key="1">
    <source>
        <dbReference type="ARBA" id="ARBA00022737"/>
    </source>
</evidence>
<organism evidence="4 5">
    <name type="scientific">Promethearchaeum syntrophicum</name>
    <dbReference type="NCBI Taxonomy" id="2594042"/>
    <lineage>
        <taxon>Archaea</taxon>
        <taxon>Promethearchaeati</taxon>
        <taxon>Promethearchaeota</taxon>
        <taxon>Promethearchaeia</taxon>
        <taxon>Promethearchaeales</taxon>
        <taxon>Promethearchaeaceae</taxon>
        <taxon>Promethearchaeum</taxon>
    </lineage>
</organism>
<dbReference type="PROSITE" id="PS50005">
    <property type="entry name" value="TPR"/>
    <property type="match status" value="6"/>
</dbReference>
<evidence type="ECO:0000256" key="2">
    <source>
        <dbReference type="ARBA" id="ARBA00022803"/>
    </source>
</evidence>
<dbReference type="Pfam" id="PF00515">
    <property type="entry name" value="TPR_1"/>
    <property type="match status" value="1"/>
</dbReference>
<dbReference type="InterPro" id="IPR019734">
    <property type="entry name" value="TPR_rpt"/>
</dbReference>
<dbReference type="EMBL" id="CP042905">
    <property type="protein sequence ID" value="QEE16248.1"/>
    <property type="molecule type" value="Genomic_DNA"/>
</dbReference>
<name>A0A5B9DAT7_9ARCH</name>
<keyword evidence="5" id="KW-1185">Reference proteome</keyword>
<sequence length="884" mass="103668">MLKNINGDLAELLNFKEEYTFLAGAGVSMDSPSNLPSAFDILKNLISIYGPEEEYNNLISIKDLKFESIIDHINRSYDENVVFLDYFNLQHHPNFNHFFLARAILKNHYVITTNFDYMIEYALLNLLEDNKIRKEMIKVIITPSDYKNLKLLESNLKNENYFLLKIHGSKQDIIGNRITKGSLKVTESQLGKGLEKKETFGIESFKKEVINNMFEGRILFILGYSASDDFDISPVLQEANNLKALIWIEHSRENKIEILKIVGEQYFNELKVNSNSLTLLQNMSKTHKFPIYYIKTNTADFLFQYLSKDVLNTFPEYLNEHIIPFSKEIPEYNNWLQNNINFKNVTDHEKWLFAWKFYYMSGDLENQQRCLNKAYNFVIETTDEEKKSTILNNLGYIYYKKGNFNKAVEYFKNSIKIDENLNKFGKTAAAYINLGNIYLKKHQYKESIFNYKKIIEYSAKSKISSEYLSTAYNNIGSAYDALNEKKKASEYYEKALSIDEKHGNISSKAAILNNIGESYREKGDFQTALKYFNDSLKIRESMGTQHEMATVLNNIAYIKSSLGEYKEALEFYTKALRIDEKYNDIEGKLLRLNNIGRTYIKMKDFNKANDHLLKSLAYSEQINRKDWVYSYYLSLGVSFQEKWLQNKLDQQSITKAIEYKKKSLEIARMINDMNDIALSLSELGKIYELSHTYEEALLNYKESIEIFEKLNSNYDIAIVSNQMGQIYLAQNNIDMAIPKIQRALKLDENQRNHMYYCDNLGTCYYKKKDFNKSIEYHSKAVELTKLYHDTYKEAEYLLNLSKAYGHLKNINKAIELINQAKYLDKSDLIQARSNQWLGAYLKNFKKDFINAKKYYTTALNIYTKLDTKEYEDLINWIKKELSQM</sequence>
<keyword evidence="1" id="KW-0677">Repeat</keyword>
<evidence type="ECO:0000313" key="5">
    <source>
        <dbReference type="Proteomes" id="UP000321408"/>
    </source>
</evidence>
<feature type="repeat" description="TPR" evidence="3">
    <location>
        <begin position="388"/>
        <end position="421"/>
    </location>
</feature>
<dbReference type="InterPro" id="IPR029035">
    <property type="entry name" value="DHS-like_NAD/FAD-binding_dom"/>
</dbReference>
<dbReference type="RefSeq" id="WP_147663126.1">
    <property type="nucleotide sequence ID" value="NZ_CP042905.2"/>
</dbReference>
<gene>
    <name evidence="4" type="ORF">DSAG12_02078</name>
</gene>
<reference evidence="4 5" key="1">
    <citation type="journal article" date="2020" name="Nature">
        <title>Isolation of an archaeon at the prokaryote-eukaryote interface.</title>
        <authorList>
            <person name="Imachi H."/>
            <person name="Nobu M.K."/>
            <person name="Nakahara N."/>
            <person name="Morono Y."/>
            <person name="Ogawara M."/>
            <person name="Takaki Y."/>
            <person name="Takano Y."/>
            <person name="Uematsu K."/>
            <person name="Ikuta T."/>
            <person name="Ito M."/>
            <person name="Matsui Y."/>
            <person name="Miyazaki M."/>
            <person name="Murata K."/>
            <person name="Saito Y."/>
            <person name="Sakai S."/>
            <person name="Song C."/>
            <person name="Tasumi E."/>
            <person name="Yamanaka Y."/>
            <person name="Yamaguchi T."/>
            <person name="Kamagata Y."/>
            <person name="Tamaki H."/>
            <person name="Takai K."/>
        </authorList>
    </citation>
    <scope>NUCLEOTIDE SEQUENCE [LARGE SCALE GENOMIC DNA]</scope>
    <source>
        <strain evidence="4 5">MK-D1</strain>
    </source>
</reference>
<evidence type="ECO:0000313" key="4">
    <source>
        <dbReference type="EMBL" id="QEE16248.1"/>
    </source>
</evidence>
<dbReference type="PANTHER" id="PTHR45641:SF19">
    <property type="entry name" value="NEPHROCYSTIN-3"/>
    <property type="match status" value="1"/>
</dbReference>
<protein>
    <submittedName>
        <fullName evidence="4">Tetratricopeptide repeat protein</fullName>
    </submittedName>
</protein>
<dbReference type="Pfam" id="PF13289">
    <property type="entry name" value="SIR2_2"/>
    <property type="match status" value="1"/>
</dbReference>
<evidence type="ECO:0000256" key="3">
    <source>
        <dbReference type="PROSITE-ProRule" id="PRU00339"/>
    </source>
</evidence>
<dbReference type="InterPro" id="IPR011990">
    <property type="entry name" value="TPR-like_helical_dom_sf"/>
</dbReference>
<dbReference type="Gene3D" id="1.25.40.10">
    <property type="entry name" value="Tetratricopeptide repeat domain"/>
    <property type="match status" value="2"/>
</dbReference>
<dbReference type="Pfam" id="PF13424">
    <property type="entry name" value="TPR_12"/>
    <property type="match status" value="4"/>
</dbReference>
<feature type="repeat" description="TPR" evidence="3">
    <location>
        <begin position="469"/>
        <end position="502"/>
    </location>
</feature>
<dbReference type="OrthoDB" id="116464at2157"/>
<dbReference type="AlphaFoldDB" id="A0A5B9DAT7"/>
<dbReference type="SMART" id="SM00671">
    <property type="entry name" value="SEL1"/>
    <property type="match status" value="4"/>
</dbReference>
<dbReference type="GeneID" id="41330067"/>
<dbReference type="Proteomes" id="UP000321408">
    <property type="component" value="Chromosome"/>
</dbReference>
<reference evidence="4 5" key="2">
    <citation type="journal article" date="2024" name="Int. J. Syst. Evol. Microbiol.">
        <title>Promethearchaeum syntrophicum gen. nov., sp. nov., an anaerobic, obligately syntrophic archaeon, the first isolate of the lineage 'Asgard' archaea, and proposal of the new archaeal phylum Promethearchaeota phyl. nov. and kingdom Promethearchaeati regn. nov.</title>
        <authorList>
            <person name="Imachi H."/>
            <person name="Nobu M.K."/>
            <person name="Kato S."/>
            <person name="Takaki Y."/>
            <person name="Miyazaki M."/>
            <person name="Miyata M."/>
            <person name="Ogawara M."/>
            <person name="Saito Y."/>
            <person name="Sakai S."/>
            <person name="Tahara Y.O."/>
            <person name="Takano Y."/>
            <person name="Tasumi E."/>
            <person name="Uematsu K."/>
            <person name="Yoshimura T."/>
            <person name="Itoh T."/>
            <person name="Ohkuma M."/>
            <person name="Takai K."/>
        </authorList>
    </citation>
    <scope>NUCLEOTIDE SEQUENCE [LARGE SCALE GENOMIC DNA]</scope>
    <source>
        <strain evidence="4 5">MK-D1</strain>
    </source>
</reference>
<dbReference type="SUPFAM" id="SSF52467">
    <property type="entry name" value="DHS-like NAD/FAD-binding domain"/>
    <property type="match status" value="1"/>
</dbReference>
<dbReference type="PANTHER" id="PTHR45641">
    <property type="entry name" value="TETRATRICOPEPTIDE REPEAT PROTEIN (AFU_ORTHOLOGUE AFUA_6G03870)"/>
    <property type="match status" value="1"/>
</dbReference>
<dbReference type="PROSITE" id="PS50293">
    <property type="entry name" value="TPR_REGION"/>
    <property type="match status" value="3"/>
</dbReference>
<keyword evidence="2 3" id="KW-0802">TPR repeat</keyword>
<dbReference type="KEGG" id="psyt:DSAG12_02078"/>
<dbReference type="InterPro" id="IPR006597">
    <property type="entry name" value="Sel1-like"/>
</dbReference>
<dbReference type="SMART" id="SM00028">
    <property type="entry name" value="TPR"/>
    <property type="match status" value="10"/>
</dbReference>
<accession>A0A5B9DAT7</accession>
<feature type="repeat" description="TPR" evidence="3">
    <location>
        <begin position="509"/>
        <end position="542"/>
    </location>
</feature>